<dbReference type="Pfam" id="PF18276">
    <property type="entry name" value="TcA_TcB_BD"/>
    <property type="match status" value="1"/>
</dbReference>
<organism evidence="6 7">
    <name type="scientific">Methanogenium organophilum</name>
    <dbReference type="NCBI Taxonomy" id="2199"/>
    <lineage>
        <taxon>Archaea</taxon>
        <taxon>Methanobacteriati</taxon>
        <taxon>Methanobacteriota</taxon>
        <taxon>Stenosarchaea group</taxon>
        <taxon>Methanomicrobia</taxon>
        <taxon>Methanomicrobiales</taxon>
        <taxon>Methanomicrobiaceae</taxon>
        <taxon>Methanogenium</taxon>
    </lineage>
</organism>
<feature type="domain" description="Peptidoglycan binding-like" evidence="2">
    <location>
        <begin position="267"/>
        <end position="322"/>
    </location>
</feature>
<dbReference type="InterPro" id="IPR002477">
    <property type="entry name" value="Peptidoglycan-bd-like"/>
</dbReference>
<dbReference type="InterPro" id="IPR041079">
    <property type="entry name" value="Neuraminidase-like"/>
</dbReference>
<dbReference type="GeneID" id="76835635"/>
<protein>
    <submittedName>
        <fullName evidence="6">Peptidoglycan-binding protein</fullName>
    </submittedName>
</protein>
<dbReference type="Pfam" id="PF18413">
    <property type="entry name" value="Neuraminidase"/>
    <property type="match status" value="1"/>
</dbReference>
<dbReference type="InterPro" id="IPR018003">
    <property type="entry name" value="Insecticidal_toxin/plasmid_vir"/>
</dbReference>
<evidence type="ECO:0000256" key="1">
    <source>
        <dbReference type="ARBA" id="ARBA00023026"/>
    </source>
</evidence>
<keyword evidence="1" id="KW-0843">Virulence</keyword>
<dbReference type="InterPro" id="IPR036366">
    <property type="entry name" value="PGBDSf"/>
</dbReference>
<gene>
    <name evidence="6" type="ORF">OU421_10995</name>
</gene>
<dbReference type="SUPFAM" id="SSF47090">
    <property type="entry name" value="PGBD-like"/>
    <property type="match status" value="4"/>
</dbReference>
<sequence>MPIPNHALTLSSIKILSIQWENPSKNDVASLQAALKKLKLEVAPEELNKNEMGDTTKAAIRKFQEEAGLRVDGKLSPNTVEKLKEKLEHNYFAGNKTRTKKIHTLLEQAGQIIDPSEVKSRIFGKSTEEAVRQFQRTVGLPDDGQLNEDVVNRLTEEALKAHFTTKNQVGHLQQTLLRVNHIAKLDSKIDPDELKRKDLGHSTRAVITAFQKKYELEPTGELNVATYERLISVAASRPIPMKTLKVKSANNLSPIKRILRLNMTNKHVGNLQMILAYLGHKIDEKEFKTNTFGKTTRQAVLNYQRDNGLPVNGHADRMTQRSLNQQIKQVNPQAFVGEYPFLIKGCVRDDLWQGRSGLSVQVWEKPLRGEGTLLAERTTLHNGFFNVMYDPPRNPVTGQIKVPFHLLIKLIDENNNEILQSKVLFNPTAIDWINFTEGNEPYRGTSEYEVRMKLVNRFLNDTSIEDIQETENEQDITHLALNAGQSQEDVMRLLLSHHIYRKLDSPIISPEAIYAFIRQSLPSTLPSDLLGSTEEWTKIEELVDQTVNGLVFMETELQTRALNTAIKENFIPVVISQKKEQILAALSSLKQSYTLEKPILIGNGSIKSLLEISLVDRINYSKIADTFVKHKNFNDNFWIDLKDRANEFGGTMAVEDFEKTVNLGYITKNHEPTLSFLKSKNIIPRQLVKLTHKQWTELIEENDTDLPEWIDGSTLEKKKNNYAAILVSQSEKLFPALAFTAAIKTSNKHGLSNIDTIIDFLDTHPDFDLRTTNLDTFFREKRPDIPEYVRTEARVMQRVHRIAPSAAVGRVLLDEKIHSSAQIVSLGKERFVGILERNGINQRTALTIYGFAEFQYAQVLARIAEYRFELHRTNPQAVAHHTFTKEEFSEYLEDIPNLETLFGSLDFCECKHCQSVYGAPAYLTDLLRFLGNQDSEEDGKSVKNKLFERRPDIGEIKLNCENTDTPLPYIDLVCEILENAVIEPNNNGQVTFNPQTTRTKQELRAFPENICKEAYDILRTADYPMNISFDLWQEESRIFLQHLGISRYELMEAFQAPKGSNTFPLDLNIAGDFWGISPHETSIIVTPFENTQKLDLFWGFDTSVSEVKVSKFLNHAKINYQELLQLIDVKWFNPAIFTAVFAEKLNIERRPIESCDPDKHYIKNFSATQFDKIHRFLRLWRKTGWEMWELDLLIRSDRVGNGKVDKDTLIRLKQFKQLQEKLRLPFETVLSFFNQINTEERAKPGDPEKIIQPLYINLFQNPAIINPIDPTYQLTLSGQGKLTEHKSTILAALSITETELSSLMGRINDSLDLANLSFIYNHVNLARGLNVPVKDLLILLDLSGVADVFASPKQTLNFIELYEWVQKSGFLIQEIDYILNYQPDSPFGLREEVITQFIRSLRDSLQSISVHKEEEIISQISAQCSLEDDQAQSVLEQLDLLCWQQVSSHGRLQDLEQIISAIADFVSTLAPTEGGDRTQETSLLFEAINLQDRLQKQGQIISQIATSFSLTDNQARLLVQNLTLQRKVIYHLSGDKITERDSNNEYLTEITSINYPDIYNSYYLLHKASLIVKRHAIKDKYDLEWLLTRSEQFKLLDLNTLPIADTQVQPPFQPWLALYKWLHFRSQYPEPEEVSLRHIFSLAADNTPSIEDVLGAISKLTTWKEDDLKALHLEWQLQHGELIQPGEISDYANPDIYIRLQRCFNQVKRLGVEVCTILNWAKCDEDIQFHSAQQIKQVAKSKHDYSTWLSILTPFQDELRESKQYALVNFLIERSLRTEEEEIYFNNENYANPKYWQNSNDLLRYFLIDVDMSACQLTSRIKQAIGSIQMFVQRCFLNLEKPYVQISKEESEDTVSLDSWKQWKWMKNYRIWEANRKVFLYPENWIEPELRDDKSPFFEELENEILQNEITHENVETAYIHYLEKVHEVSRLEIIGIYHELDDENPNDDLPPNVNVIHVIGRTRSQPAVYYYRQFDLSYGIWTAWEKIELDIIGDHVIPVVFNRKVYLFWLIFTEKPQKIKKQPPATLTDEDAPADSPEPPKMLEIQLAWSVKKERGWASKKVSQQKLIHPWERPLFSYTLKPRYKSLKNQLWLDIYISSSRYFNNTRFYDPYKIVKGKIVKEYATAFRYDETALPWHSSSFVFDGEVVDVKLKPLAGFYRIMNSEGIASEDLVSTDSYRYVHDNFGDAGETITRMEGRYQIAPRLVLPEGMHYSNSRLTNNRLRSNTSLLNILENNSTTTVLEGAISPFEVIIAPQNFRFELSAWNNYISEIGNSLALNKDEERLLEYRLSILTDQNRELIISELAGEFSLTKDQVQLLRKMVGEIPDTRWGQTPFFYQDRERIFFIRPEWQEPILGANNTFQYFKYFVYPFYHPYAALFIRELYRSGIDGLLNRRIQLFPQSFYPTNTFRFDSSYRPNLKCLPDTTTERDIIDFSQYGAYAIYNWEIFFHAPLLIACKLSQNQRFEEAMRWFHYIFDPTNTEALNVPQRYWITKPFFEQNSEDYRKQRIENLLKNINTNLDQIRAWKNNPFKPHSIARYRPIAYQKMVVMKYIDNLVAWGDQLFRRDTIESLNEATTLYILAYELLGTRPTKIPNVQHKDLSYNEMVADGNLDPFGNKRVEVLMENFTDTPVTPFRPRKETEPLPTLDIFYFSIPNNDDLLEYWNTVEGRLFNIRHCMNIEGIVRELPLFEPPIDPALLVKAAAAGIDLSSVLSDTAVSQGYYRFRVLSHRALEFCNVVKSLGDKILSALEKKDAESLALLRSSHEIHTLEAIREVRKQQISEAKEAWAGFEKGIEVLDKKITYYESLPRMNDFEVSGVWLHGIGIGSEIAATISSTVAASSHLAPKFKAGATGFGGTPTLTVEYGGESMANASAAFAAFFHGLGSCLHASAEMVQTQGGYTRRHDENQFQKTLAEKEKVQLAKQVEAARIRYLITEKEFENEELQIEHAKSVDEYMRSKYTNQQLFNWMLNNLATVYFQSYQLAYDMAKKAEKCYQFELGIFDTSFIQFGYWDSMKKGLLAGEKLANDIHRMETSYLDEHKRQLEIIKHISLAQVQPVSLLMLKEKGHCSVTLPEWLFDMDYPGHYQRRIKSVSITIPCVVGPYTSINCTLSLTNNGVRITNDTTSGYGDPLDPDTPRFIRGNVPVQSIATSHGQNDAGVFELNFSDDRYLPFEGAGVVSEWQINLPKENNQFDFSTISDVILHIRYTAEAGDNNLVNAAKANIELVLPNAGFLFIILNHEFGNEWYRFIHPSEEPDQELVFTLENKHLPFYARNKISKLNKVDLIVESTHEDIYSFKLQLPGTITSTLEQMVVDQIDKGVHHFEKSDIPQGTPVLGKWKFFDWKIQLKEEYEHPVRKLKSDDIKNAYMIINYSIE</sequence>
<evidence type="ECO:0000313" key="6">
    <source>
        <dbReference type="EMBL" id="WAI00932.1"/>
    </source>
</evidence>
<feature type="domain" description="Peptidoglycan binding-like" evidence="2">
    <location>
        <begin position="167"/>
        <end position="230"/>
    </location>
</feature>
<feature type="domain" description="Tc toxin complex TcA C-terminal TcB-binding" evidence="3">
    <location>
        <begin position="2926"/>
        <end position="3212"/>
    </location>
</feature>
<reference evidence="6" key="1">
    <citation type="submission" date="2022-11" db="EMBL/GenBank/DDBJ databases">
        <title>Complete genome sequence of Methanogenium organophilum DSM 3596.</title>
        <authorList>
            <person name="Chen S.-C."/>
            <person name="Lai S.-J."/>
            <person name="You Y.-T."/>
        </authorList>
    </citation>
    <scope>NUCLEOTIDE SEQUENCE</scope>
    <source>
        <strain evidence="6">DSM 3596</strain>
    </source>
</reference>
<name>A0A9X9S377_METOG</name>
<dbReference type="RefSeq" id="WP_268186138.1">
    <property type="nucleotide sequence ID" value="NZ_CP113361.1"/>
</dbReference>
<feature type="domain" description="Neuraminidase-like" evidence="4">
    <location>
        <begin position="1932"/>
        <end position="2068"/>
    </location>
</feature>
<evidence type="ECO:0000259" key="5">
    <source>
        <dbReference type="Pfam" id="PF20220"/>
    </source>
</evidence>
<dbReference type="EMBL" id="CP113361">
    <property type="protein sequence ID" value="WAI00932.1"/>
    <property type="molecule type" value="Genomic_DNA"/>
</dbReference>
<feature type="domain" description="ABC toxin N-terminal" evidence="5">
    <location>
        <begin position="1757"/>
        <end position="1902"/>
    </location>
</feature>
<keyword evidence="7" id="KW-1185">Reference proteome</keyword>
<dbReference type="Pfam" id="PF01471">
    <property type="entry name" value="PG_binding_1"/>
    <property type="match status" value="4"/>
</dbReference>
<proteinExistence type="predicted"/>
<feature type="domain" description="Peptidoglycan binding-like" evidence="2">
    <location>
        <begin position="100"/>
        <end position="154"/>
    </location>
</feature>
<dbReference type="Pfam" id="PF20220">
    <property type="entry name" value="ABC_toxin_N"/>
    <property type="match status" value="1"/>
</dbReference>
<accession>A0A9X9S377</accession>
<dbReference type="InterPro" id="IPR040840">
    <property type="entry name" value="TcA_TcB_BD"/>
</dbReference>
<dbReference type="Gene3D" id="1.10.101.10">
    <property type="entry name" value="PGBD-like superfamily/PGBD"/>
    <property type="match status" value="3"/>
</dbReference>
<evidence type="ECO:0000259" key="3">
    <source>
        <dbReference type="Pfam" id="PF18276"/>
    </source>
</evidence>
<evidence type="ECO:0000313" key="7">
    <source>
        <dbReference type="Proteomes" id="UP001163096"/>
    </source>
</evidence>
<dbReference type="Pfam" id="PF03538">
    <property type="entry name" value="VRP1"/>
    <property type="match status" value="1"/>
</dbReference>
<dbReference type="Proteomes" id="UP001163096">
    <property type="component" value="Chromosome"/>
</dbReference>
<dbReference type="InterPro" id="IPR036365">
    <property type="entry name" value="PGBD-like_sf"/>
</dbReference>
<feature type="domain" description="Peptidoglycan binding-like" evidence="2">
    <location>
        <begin position="25"/>
        <end position="83"/>
    </location>
</feature>
<evidence type="ECO:0000259" key="2">
    <source>
        <dbReference type="Pfam" id="PF01471"/>
    </source>
</evidence>
<dbReference type="InterPro" id="IPR046839">
    <property type="entry name" value="ABC_toxin_N"/>
</dbReference>
<evidence type="ECO:0000259" key="4">
    <source>
        <dbReference type="Pfam" id="PF18413"/>
    </source>
</evidence>
<dbReference type="KEGG" id="mou:OU421_10995"/>